<name>D0GJJ1_9FUSO</name>
<feature type="transmembrane region" description="Helical" evidence="1">
    <location>
        <begin position="6"/>
        <end position="28"/>
    </location>
</feature>
<organism evidence="2 3">
    <name type="scientific">Pseudoleptotrichia goodfellowii F0264</name>
    <dbReference type="NCBI Taxonomy" id="596323"/>
    <lineage>
        <taxon>Bacteria</taxon>
        <taxon>Fusobacteriati</taxon>
        <taxon>Fusobacteriota</taxon>
        <taxon>Fusobacteriia</taxon>
        <taxon>Fusobacteriales</taxon>
        <taxon>Leptotrichiaceae</taxon>
        <taxon>Pseudoleptotrichia</taxon>
    </lineage>
</organism>
<reference evidence="2 3" key="1">
    <citation type="submission" date="2009-10" db="EMBL/GenBank/DDBJ databases">
        <authorList>
            <person name="Harkins D.M."/>
            <person name="Madupu R."/>
            <person name="Durkin A.S."/>
            <person name="Torralba M."/>
            <person name="Methe B."/>
            <person name="Sutton G.G."/>
            <person name="Strausberg R.L."/>
            <person name="Nelson K.E."/>
        </authorList>
    </citation>
    <scope>NUCLEOTIDE SEQUENCE [LARGE SCALE GENOMIC DNA]</scope>
    <source>
        <strain evidence="2 3">F0264</strain>
    </source>
</reference>
<keyword evidence="3" id="KW-1185">Reference proteome</keyword>
<gene>
    <name evidence="2" type="ORF">HMPREF0554_0852</name>
</gene>
<keyword evidence="1" id="KW-0812">Transmembrane</keyword>
<accession>D0GJJ1</accession>
<evidence type="ECO:0000313" key="2">
    <source>
        <dbReference type="EMBL" id="EEY35740.1"/>
    </source>
</evidence>
<dbReference type="EMBL" id="ADAD01000046">
    <property type="protein sequence ID" value="EEY35740.1"/>
    <property type="molecule type" value="Genomic_DNA"/>
</dbReference>
<protein>
    <submittedName>
        <fullName evidence="2">Uncharacterized protein</fullName>
    </submittedName>
</protein>
<dbReference type="Proteomes" id="UP000004226">
    <property type="component" value="Unassembled WGS sequence"/>
</dbReference>
<dbReference type="AlphaFoldDB" id="D0GJJ1"/>
<keyword evidence="1" id="KW-0472">Membrane</keyword>
<keyword evidence="1" id="KW-1133">Transmembrane helix</keyword>
<proteinExistence type="predicted"/>
<comment type="caution">
    <text evidence="2">The sequence shown here is derived from an EMBL/GenBank/DDBJ whole genome shotgun (WGS) entry which is preliminary data.</text>
</comment>
<evidence type="ECO:0000256" key="1">
    <source>
        <dbReference type="SAM" id="Phobius"/>
    </source>
</evidence>
<sequence>MGKIISLFLDMIIFFDIYCLFSTLKFYFEKYETERHKNNCLSEDF</sequence>
<evidence type="ECO:0000313" key="3">
    <source>
        <dbReference type="Proteomes" id="UP000004226"/>
    </source>
</evidence>